<dbReference type="RefSeq" id="WP_051042821.1">
    <property type="nucleotide sequence ID" value="NZ_JAAXOR010000003.1"/>
</dbReference>
<dbReference type="Gene3D" id="2.160.20.80">
    <property type="entry name" value="E3 ubiquitin-protein ligase SopA"/>
    <property type="match status" value="1"/>
</dbReference>
<evidence type="ECO:0000313" key="3">
    <source>
        <dbReference type="EMBL" id="OXR47665.1"/>
    </source>
</evidence>
<accession>A0A231HG54</accession>
<gene>
    <name evidence="3" type="ORF">B7C42_00790</name>
</gene>
<evidence type="ECO:0000256" key="2">
    <source>
        <dbReference type="SAM" id="Phobius"/>
    </source>
</evidence>
<comment type="caution">
    <text evidence="3">The sequence shown here is derived from an EMBL/GenBank/DDBJ whole genome shotgun (WGS) entry which is preliminary data.</text>
</comment>
<reference evidence="3 4" key="1">
    <citation type="submission" date="2017-07" db="EMBL/GenBank/DDBJ databases">
        <title>First draft Genome Sequence of Nocardia cerradoensis isolated from human infection.</title>
        <authorList>
            <person name="Carrasco G."/>
        </authorList>
    </citation>
    <scope>NUCLEOTIDE SEQUENCE [LARGE SCALE GENOMIC DNA]</scope>
    <source>
        <strain evidence="3 4">CNM20130759</strain>
    </source>
</reference>
<name>A0A231HG54_9NOCA</name>
<feature type="transmembrane region" description="Helical" evidence="2">
    <location>
        <begin position="61"/>
        <end position="79"/>
    </location>
</feature>
<dbReference type="EMBL" id="NGAF01000001">
    <property type="protein sequence ID" value="OXR47665.1"/>
    <property type="molecule type" value="Genomic_DNA"/>
</dbReference>
<proteinExistence type="predicted"/>
<evidence type="ECO:0000256" key="1">
    <source>
        <dbReference type="SAM" id="MobiDB-lite"/>
    </source>
</evidence>
<keyword evidence="2" id="KW-0812">Transmembrane</keyword>
<dbReference type="AlphaFoldDB" id="A0A231HG54"/>
<feature type="transmembrane region" description="Helical" evidence="2">
    <location>
        <begin position="20"/>
        <end position="41"/>
    </location>
</feature>
<protein>
    <recommendedName>
        <fullName evidence="5">Pentapeptide repeat-containing protein</fullName>
    </recommendedName>
</protein>
<evidence type="ECO:0008006" key="5">
    <source>
        <dbReference type="Google" id="ProtNLM"/>
    </source>
</evidence>
<keyword evidence="2" id="KW-0472">Membrane</keyword>
<evidence type="ECO:0000313" key="4">
    <source>
        <dbReference type="Proteomes" id="UP000215506"/>
    </source>
</evidence>
<organism evidence="3 4">
    <name type="scientific">Nocardia cerradoensis</name>
    <dbReference type="NCBI Taxonomy" id="85688"/>
    <lineage>
        <taxon>Bacteria</taxon>
        <taxon>Bacillati</taxon>
        <taxon>Actinomycetota</taxon>
        <taxon>Actinomycetes</taxon>
        <taxon>Mycobacteriales</taxon>
        <taxon>Nocardiaceae</taxon>
        <taxon>Nocardia</taxon>
    </lineage>
</organism>
<keyword evidence="2" id="KW-1133">Transmembrane helix</keyword>
<keyword evidence="4" id="KW-1185">Reference proteome</keyword>
<sequence>MARRGTFLQRQAQRIQRSALLVSVVTVVLGGLAIAGIAWWALWLVLGAKADTPNQLDLTKIALSVSAGVGGAVALVVAYRKQRDNERGRFAQLFGAAAAQLGSADVAVRMAGVYAMAGVADEFAARGMRQQCIDVLCGYLRLPYDPDEGATHLSSRKVTEEAGSSQVERAYQLRQNDREVRRTIVAVIASRLRPTAEISWSSYYFNFDDAVLEDVDFRGAVFAGRHTHLRGARFTGSRSANFTDVKFVGQHVTFHAAQFDNDVLFHNTHFATTAYTDHTARAGTSFVDAVFHRGADFTGAEFLGPGTRFLRARFAGESTSFSGASFGADMTDFRETRFEGGRTHVDDVRFAGAVTRFDDAVIRGSHITFANTRFDASRTVFDHARIGADGDSPHADFRGVTCRGSVSTEGAAIPGCPFGPATPEETPALEGVRDPDGAGPVVAGQPDA</sequence>
<feature type="region of interest" description="Disordered" evidence="1">
    <location>
        <begin position="411"/>
        <end position="448"/>
    </location>
</feature>
<dbReference type="Proteomes" id="UP000215506">
    <property type="component" value="Unassembled WGS sequence"/>
</dbReference>